<dbReference type="InterPro" id="IPR013901">
    <property type="entry name" value="Anthrone_oxy"/>
</dbReference>
<evidence type="ECO:0000256" key="5">
    <source>
        <dbReference type="ARBA" id="ARBA00034313"/>
    </source>
</evidence>
<evidence type="ECO:0000256" key="3">
    <source>
        <dbReference type="ARBA" id="ARBA00022989"/>
    </source>
</evidence>
<gene>
    <name evidence="7" type="ORF">BGW36DRAFT_360994</name>
</gene>
<dbReference type="GeneID" id="70244520"/>
<dbReference type="RefSeq" id="XP_046070433.1">
    <property type="nucleotide sequence ID" value="XM_046214233.1"/>
</dbReference>
<dbReference type="AlphaFoldDB" id="A0AAD4PUN4"/>
<organism evidence="7 8">
    <name type="scientific">Talaromyces proteolyticus</name>
    <dbReference type="NCBI Taxonomy" id="1131652"/>
    <lineage>
        <taxon>Eukaryota</taxon>
        <taxon>Fungi</taxon>
        <taxon>Dikarya</taxon>
        <taxon>Ascomycota</taxon>
        <taxon>Pezizomycotina</taxon>
        <taxon>Eurotiomycetes</taxon>
        <taxon>Eurotiomycetidae</taxon>
        <taxon>Eurotiales</taxon>
        <taxon>Trichocomaceae</taxon>
        <taxon>Talaromyces</taxon>
        <taxon>Talaromyces sect. Bacilispori</taxon>
    </lineage>
</organism>
<comment type="caution">
    <text evidence="7">The sequence shown here is derived from an EMBL/GenBank/DDBJ whole genome shotgun (WGS) entry which is preliminary data.</text>
</comment>
<proteinExistence type="inferred from homology"/>
<dbReference type="GO" id="GO:0016020">
    <property type="term" value="C:membrane"/>
    <property type="evidence" value="ECO:0007669"/>
    <property type="project" value="UniProtKB-SubCell"/>
</dbReference>
<evidence type="ECO:0000256" key="4">
    <source>
        <dbReference type="ARBA" id="ARBA00023136"/>
    </source>
</evidence>
<comment type="similarity">
    <text evidence="5">Belongs to the anthrone oxygenase family.</text>
</comment>
<evidence type="ECO:0008006" key="9">
    <source>
        <dbReference type="Google" id="ProtNLM"/>
    </source>
</evidence>
<evidence type="ECO:0000256" key="2">
    <source>
        <dbReference type="ARBA" id="ARBA00022692"/>
    </source>
</evidence>
<evidence type="ECO:0000256" key="1">
    <source>
        <dbReference type="ARBA" id="ARBA00004141"/>
    </source>
</evidence>
<protein>
    <recommendedName>
        <fullName evidence="9">DUF1772-domain-containing protein</fullName>
    </recommendedName>
</protein>
<comment type="subcellular location">
    <subcellularLocation>
        <location evidence="1">Membrane</location>
        <topology evidence="1">Multi-pass membrane protein</topology>
    </subcellularLocation>
</comment>
<dbReference type="PANTHER" id="PTHR35042">
    <property type="entry name" value="ANTHRONE OXYGENASE ENCC"/>
    <property type="match status" value="1"/>
</dbReference>
<dbReference type="EMBL" id="JAJTJA010000008">
    <property type="protein sequence ID" value="KAH8695291.1"/>
    <property type="molecule type" value="Genomic_DNA"/>
</dbReference>
<keyword evidence="4 6" id="KW-0472">Membrane</keyword>
<evidence type="ECO:0000313" key="7">
    <source>
        <dbReference type="EMBL" id="KAH8695291.1"/>
    </source>
</evidence>
<evidence type="ECO:0000256" key="6">
    <source>
        <dbReference type="SAM" id="Phobius"/>
    </source>
</evidence>
<reference evidence="7" key="1">
    <citation type="submission" date="2021-12" db="EMBL/GenBank/DDBJ databases">
        <title>Convergent genome expansion in fungi linked to evolution of root-endophyte symbiosis.</title>
        <authorList>
            <consortium name="DOE Joint Genome Institute"/>
            <person name="Ke Y.-H."/>
            <person name="Bonito G."/>
            <person name="Liao H.-L."/>
            <person name="Looney B."/>
            <person name="Rojas-Flechas A."/>
            <person name="Nash J."/>
            <person name="Hameed K."/>
            <person name="Schadt C."/>
            <person name="Martin F."/>
            <person name="Crous P.W."/>
            <person name="Miettinen O."/>
            <person name="Magnuson J.K."/>
            <person name="Labbe J."/>
            <person name="Jacobson D."/>
            <person name="Doktycz M.J."/>
            <person name="Veneault-Fourrey C."/>
            <person name="Kuo A."/>
            <person name="Mondo S."/>
            <person name="Calhoun S."/>
            <person name="Riley R."/>
            <person name="Ohm R."/>
            <person name="LaButti K."/>
            <person name="Andreopoulos B."/>
            <person name="Pangilinan J."/>
            <person name="Nolan M."/>
            <person name="Tritt A."/>
            <person name="Clum A."/>
            <person name="Lipzen A."/>
            <person name="Daum C."/>
            <person name="Barry K."/>
            <person name="Grigoriev I.V."/>
            <person name="Vilgalys R."/>
        </authorList>
    </citation>
    <scope>NUCLEOTIDE SEQUENCE</scope>
    <source>
        <strain evidence="7">PMI_201</strain>
    </source>
</reference>
<evidence type="ECO:0000313" key="8">
    <source>
        <dbReference type="Proteomes" id="UP001201262"/>
    </source>
</evidence>
<keyword evidence="2 6" id="KW-0812">Transmembrane</keyword>
<sequence length="178" mass="18645">MSELPVDYRVAQAVGLAGSAWLAGNIASYSLSVVPSLSQHHKDGQLSTSQATKLWATLYNHGKTQNPPISVLTASGYLYLAWSVRSGSSLYQLVSPNASALYSTAAIIVMSIVPFTLIGMISTNNALHEKANTAPDAMSGENPAVEVQGLLQSWTSLNAVRSLLPLAATLVGIFASVG</sequence>
<dbReference type="PANTHER" id="PTHR35042:SF1">
    <property type="entry name" value="DUF1772-DOMAIN-CONTAINING PROTEIN"/>
    <property type="match status" value="1"/>
</dbReference>
<dbReference type="Proteomes" id="UP001201262">
    <property type="component" value="Unassembled WGS sequence"/>
</dbReference>
<accession>A0AAD4PUN4</accession>
<feature type="transmembrane region" description="Helical" evidence="6">
    <location>
        <begin position="100"/>
        <end position="121"/>
    </location>
</feature>
<dbReference type="Pfam" id="PF08592">
    <property type="entry name" value="Anthrone_oxy"/>
    <property type="match status" value="1"/>
</dbReference>
<name>A0AAD4PUN4_9EURO</name>
<keyword evidence="3 6" id="KW-1133">Transmembrane helix</keyword>
<keyword evidence="8" id="KW-1185">Reference proteome</keyword>